<comment type="caution">
    <text evidence="1">The sequence shown here is derived from an EMBL/GenBank/DDBJ whole genome shotgun (WGS) entry which is preliminary data.</text>
</comment>
<reference evidence="1" key="1">
    <citation type="submission" date="2023-07" db="EMBL/GenBank/DDBJ databases">
        <authorList>
            <consortium name="AG Swart"/>
            <person name="Singh M."/>
            <person name="Singh A."/>
            <person name="Seah K."/>
            <person name="Emmerich C."/>
        </authorList>
    </citation>
    <scope>NUCLEOTIDE SEQUENCE</scope>
    <source>
        <strain evidence="1">DP1</strain>
    </source>
</reference>
<protein>
    <submittedName>
        <fullName evidence="1">Uncharacterized protein</fullName>
    </submittedName>
</protein>
<dbReference type="Proteomes" id="UP001295684">
    <property type="component" value="Unassembled WGS sequence"/>
</dbReference>
<dbReference type="AlphaFoldDB" id="A0AAD1UNS7"/>
<name>A0AAD1UNS7_EUPCR</name>
<evidence type="ECO:0000313" key="2">
    <source>
        <dbReference type="Proteomes" id="UP001295684"/>
    </source>
</evidence>
<gene>
    <name evidence="1" type="ORF">ECRASSUSDP1_LOCUS12601</name>
</gene>
<accession>A0AAD1UNS7</accession>
<dbReference type="EMBL" id="CAMPGE010012510">
    <property type="protein sequence ID" value="CAI2371281.1"/>
    <property type="molecule type" value="Genomic_DNA"/>
</dbReference>
<proteinExistence type="predicted"/>
<organism evidence="1 2">
    <name type="scientific">Euplotes crassus</name>
    <dbReference type="NCBI Taxonomy" id="5936"/>
    <lineage>
        <taxon>Eukaryota</taxon>
        <taxon>Sar</taxon>
        <taxon>Alveolata</taxon>
        <taxon>Ciliophora</taxon>
        <taxon>Intramacronucleata</taxon>
        <taxon>Spirotrichea</taxon>
        <taxon>Hypotrichia</taxon>
        <taxon>Euplotida</taxon>
        <taxon>Euplotidae</taxon>
        <taxon>Moneuplotes</taxon>
    </lineage>
</organism>
<keyword evidence="2" id="KW-1185">Reference proteome</keyword>
<evidence type="ECO:0000313" key="1">
    <source>
        <dbReference type="EMBL" id="CAI2371281.1"/>
    </source>
</evidence>
<sequence>MRNMQRKAIKTYNLHAVAIQGKSLTKLRVIEEAVGELIMI</sequence>